<dbReference type="Proteomes" id="UP000257109">
    <property type="component" value="Unassembled WGS sequence"/>
</dbReference>
<feature type="non-terminal residue" evidence="1">
    <location>
        <position position="1"/>
    </location>
</feature>
<reference evidence="1" key="1">
    <citation type="submission" date="2018-05" db="EMBL/GenBank/DDBJ databases">
        <title>Draft genome of Mucuna pruriens seed.</title>
        <authorList>
            <person name="Nnadi N.E."/>
            <person name="Vos R."/>
            <person name="Hasami M.H."/>
            <person name="Devisetty U.K."/>
            <person name="Aguiy J.C."/>
        </authorList>
    </citation>
    <scope>NUCLEOTIDE SEQUENCE [LARGE SCALE GENOMIC DNA]</scope>
    <source>
        <strain evidence="1">JCA_2017</strain>
    </source>
</reference>
<dbReference type="AlphaFoldDB" id="A0A371H6H3"/>
<evidence type="ECO:0000313" key="2">
    <source>
        <dbReference type="Proteomes" id="UP000257109"/>
    </source>
</evidence>
<comment type="caution">
    <text evidence="1">The sequence shown here is derived from an EMBL/GenBank/DDBJ whole genome shotgun (WGS) entry which is preliminary data.</text>
</comment>
<gene>
    <name evidence="1" type="ORF">CR513_18706</name>
</gene>
<dbReference type="EMBL" id="QJKJ01003463">
    <property type="protein sequence ID" value="RDX98385.1"/>
    <property type="molecule type" value="Genomic_DNA"/>
</dbReference>
<sequence length="79" mass="8468">MIDTIGAAINNHQENTESTSFGLGDYGWADDMIVGDPQINIQSTTLLGDSAFMEMRAIMATVNAIPGNLPVFDGKGYED</sequence>
<accession>A0A371H6H3</accession>
<keyword evidence="2" id="KW-1185">Reference proteome</keyword>
<proteinExistence type="predicted"/>
<name>A0A371H6H3_MUCPR</name>
<protein>
    <submittedName>
        <fullName evidence="1">Uncharacterized protein</fullName>
    </submittedName>
</protein>
<evidence type="ECO:0000313" key="1">
    <source>
        <dbReference type="EMBL" id="RDX98385.1"/>
    </source>
</evidence>
<organism evidence="1 2">
    <name type="scientific">Mucuna pruriens</name>
    <name type="common">Velvet bean</name>
    <name type="synonym">Dolichos pruriens</name>
    <dbReference type="NCBI Taxonomy" id="157652"/>
    <lineage>
        <taxon>Eukaryota</taxon>
        <taxon>Viridiplantae</taxon>
        <taxon>Streptophyta</taxon>
        <taxon>Embryophyta</taxon>
        <taxon>Tracheophyta</taxon>
        <taxon>Spermatophyta</taxon>
        <taxon>Magnoliopsida</taxon>
        <taxon>eudicotyledons</taxon>
        <taxon>Gunneridae</taxon>
        <taxon>Pentapetalae</taxon>
        <taxon>rosids</taxon>
        <taxon>fabids</taxon>
        <taxon>Fabales</taxon>
        <taxon>Fabaceae</taxon>
        <taxon>Papilionoideae</taxon>
        <taxon>50 kb inversion clade</taxon>
        <taxon>NPAAA clade</taxon>
        <taxon>indigoferoid/millettioid clade</taxon>
        <taxon>Phaseoleae</taxon>
        <taxon>Mucuna</taxon>
    </lineage>
</organism>